<proteinExistence type="predicted"/>
<evidence type="ECO:0008006" key="3">
    <source>
        <dbReference type="Google" id="ProtNLM"/>
    </source>
</evidence>
<dbReference type="EMBL" id="JROO01000051">
    <property type="protein sequence ID" value="KIH96714.1"/>
    <property type="molecule type" value="Genomic_DNA"/>
</dbReference>
<accession>A0A0C2FC40</accession>
<dbReference type="Proteomes" id="UP000031675">
    <property type="component" value="Unassembled WGS sequence"/>
</dbReference>
<gene>
    <name evidence="1" type="ORF">LP52_23360</name>
</gene>
<dbReference type="AlphaFoldDB" id="A0A0C2FC40"/>
<protein>
    <recommendedName>
        <fullName evidence="3">YokE-like PH domain-containing protein</fullName>
    </recommendedName>
</protein>
<sequence length="119" mass="12801">MTRFHEGETVLESWVAALPIGSRDLSLLGGDLLLTDRRLVFCPLMPALFGFAGAALAHGEVRRAQAVGPLRLRLVKGAGGHRDYLVAASRWSRVWDTGNTAARDHAAVRINEALSRAAG</sequence>
<dbReference type="RefSeq" id="WP_040276552.1">
    <property type="nucleotide sequence ID" value="NZ_JROO01000051.1"/>
</dbReference>
<evidence type="ECO:0000313" key="1">
    <source>
        <dbReference type="EMBL" id="KIH96714.1"/>
    </source>
</evidence>
<organism evidence="1 2">
    <name type="scientific">Streptomonospora alba</name>
    <dbReference type="NCBI Taxonomy" id="183763"/>
    <lineage>
        <taxon>Bacteria</taxon>
        <taxon>Bacillati</taxon>
        <taxon>Actinomycetota</taxon>
        <taxon>Actinomycetes</taxon>
        <taxon>Streptosporangiales</taxon>
        <taxon>Nocardiopsidaceae</taxon>
        <taxon>Streptomonospora</taxon>
    </lineage>
</organism>
<comment type="caution">
    <text evidence="1">The sequence shown here is derived from an EMBL/GenBank/DDBJ whole genome shotgun (WGS) entry which is preliminary data.</text>
</comment>
<reference evidence="2" key="1">
    <citation type="journal article" date="2015" name="Chem. Biol.">
        <title>Structure, bioactivity, and resistance mechanism of streptomonomicin, an unusual lasso Peptide from an understudied halophilic actinomycete.</title>
        <authorList>
            <person name="Metelev M."/>
            <person name="Tietz J.I."/>
            <person name="Melby J.O."/>
            <person name="Blair P.M."/>
            <person name="Zhu L."/>
            <person name="Livnat I."/>
            <person name="Severinov K."/>
            <person name="Mitchell D.A."/>
        </authorList>
    </citation>
    <scope>NUCLEOTIDE SEQUENCE [LARGE SCALE GENOMIC DNA]</scope>
    <source>
        <strain evidence="2">YIM 90003</strain>
    </source>
</reference>
<name>A0A0C2FC40_9ACTN</name>
<dbReference type="OrthoDB" id="9857765at2"/>
<keyword evidence="2" id="KW-1185">Reference proteome</keyword>
<evidence type="ECO:0000313" key="2">
    <source>
        <dbReference type="Proteomes" id="UP000031675"/>
    </source>
</evidence>